<evidence type="ECO:0000313" key="3">
    <source>
        <dbReference type="EMBL" id="CAJ0968092.1"/>
    </source>
</evidence>
<accession>A0ABN9MN92</accession>
<dbReference type="EMBL" id="CAUEEQ010078913">
    <property type="protein sequence ID" value="CAJ0968092.1"/>
    <property type="molecule type" value="Genomic_DNA"/>
</dbReference>
<feature type="domain" description="Reverse transcriptase" evidence="2">
    <location>
        <begin position="1"/>
        <end position="409"/>
    </location>
</feature>
<dbReference type="InterPro" id="IPR000477">
    <property type="entry name" value="RT_dom"/>
</dbReference>
<dbReference type="InterPro" id="IPR000305">
    <property type="entry name" value="GIY-YIG_endonuc"/>
</dbReference>
<dbReference type="Pfam" id="PF26215">
    <property type="entry name" value="HTH_animal"/>
    <property type="match status" value="1"/>
</dbReference>
<gene>
    <name evidence="3" type="ORF">RIMI_LOCUS22789519</name>
</gene>
<organism evidence="3 4">
    <name type="scientific">Ranitomeya imitator</name>
    <name type="common">mimic poison frog</name>
    <dbReference type="NCBI Taxonomy" id="111125"/>
    <lineage>
        <taxon>Eukaryota</taxon>
        <taxon>Metazoa</taxon>
        <taxon>Chordata</taxon>
        <taxon>Craniata</taxon>
        <taxon>Vertebrata</taxon>
        <taxon>Euteleostomi</taxon>
        <taxon>Amphibia</taxon>
        <taxon>Batrachia</taxon>
        <taxon>Anura</taxon>
        <taxon>Neobatrachia</taxon>
        <taxon>Hyloidea</taxon>
        <taxon>Dendrobatidae</taxon>
        <taxon>Dendrobatinae</taxon>
        <taxon>Ranitomeya</taxon>
    </lineage>
</organism>
<feature type="domain" description="GIY-YIG" evidence="1">
    <location>
        <begin position="599"/>
        <end position="681"/>
    </location>
</feature>
<dbReference type="Proteomes" id="UP001176940">
    <property type="component" value="Unassembled WGS sequence"/>
</dbReference>
<evidence type="ECO:0000259" key="2">
    <source>
        <dbReference type="PROSITE" id="PS50878"/>
    </source>
</evidence>
<dbReference type="PANTHER" id="PTHR21301:SF13">
    <property type="match status" value="1"/>
</dbReference>
<evidence type="ECO:0000259" key="1">
    <source>
        <dbReference type="PROSITE" id="PS50164"/>
    </source>
</evidence>
<evidence type="ECO:0008006" key="5">
    <source>
        <dbReference type="Google" id="ProtNLM"/>
    </source>
</evidence>
<dbReference type="InterPro" id="IPR058912">
    <property type="entry name" value="HTH_animal"/>
</dbReference>
<dbReference type="PANTHER" id="PTHR21301">
    <property type="entry name" value="REVERSE TRANSCRIPTASE"/>
    <property type="match status" value="1"/>
</dbReference>
<reference evidence="3" key="1">
    <citation type="submission" date="2023-07" db="EMBL/GenBank/DDBJ databases">
        <authorList>
            <person name="Stuckert A."/>
        </authorList>
    </citation>
    <scope>NUCLEOTIDE SEQUENCE</scope>
</reference>
<dbReference type="PROSITE" id="PS50164">
    <property type="entry name" value="GIY_YIG"/>
    <property type="match status" value="1"/>
</dbReference>
<evidence type="ECO:0000313" key="4">
    <source>
        <dbReference type="Proteomes" id="UP001176940"/>
    </source>
</evidence>
<keyword evidence="4" id="KW-1185">Reference proteome</keyword>
<sequence>MPEEDRRVFRDLLELLDENEGNSGKSGRFTGRIPSQASPSFSLFPVVQIFFETVSRDIANLKINNKGLGNLTREEARCLKHLKKQDSFVIKEADKGGNIVLWPKDLYVVEAKRQLLNTSHYQVLPSDPTDVYKKHLDGLIRTALGLGIINKRERDFLTIETPRIPTFYMLPKVHKSLDNPPGRPIISGIGGLFERPCVYLDYFLQPLVFSLGSYIRDSMHLIERIGKLEVPRDTLIITLDVESLYTSIDHKLGLDAITYFLDKKSSRDRDHDCFILDLLKMVLEKNYFIFDRTFYRQASGTAMGARCAPSYANLYMGWWEETHVYQLHMFQRCVLEWHRFIDDVLLLWTGTLDECNNFIDSLNRNPWNIRLTSKVSSTRVDFLDLNIILRDNHIVTSLHRKETATNSLLHYKSAHPVHLRNSIPKGQFLRVKRNCSAKEDFLAESRKLTERFRDRGYPHRVVAQAFQHSQRCVREDILKPREKKTVQTINLITVYHNQWRDVHEILKKNWNILLTEPKLHPWLAPTPRMVARRSRNLKDDLVSSHFKRATIKSGTCGQIFGSYPCGGCSICGLMISDTGITLPHIPKRIEPSAYFNCRTRYLVYALVCGCPKLYVGYTTQELRRRVQQHLSNINTAKKDLGKGKKLSSVAGHFLQEHGGSASSLRVMGLEGVRPDVRGGNITLDLLRRESKWIYNLNSRAPGGMNEELLFTGFYKQI</sequence>
<dbReference type="PROSITE" id="PS50878">
    <property type="entry name" value="RT_POL"/>
    <property type="match status" value="1"/>
</dbReference>
<proteinExistence type="predicted"/>
<name>A0ABN9MN92_9NEOB</name>
<comment type="caution">
    <text evidence="3">The sequence shown here is derived from an EMBL/GenBank/DDBJ whole genome shotgun (WGS) entry which is preliminary data.</text>
</comment>
<protein>
    <recommendedName>
        <fullName evidence="5">Reverse transcriptase domain-containing protein</fullName>
    </recommendedName>
</protein>